<evidence type="ECO:0000313" key="7">
    <source>
        <dbReference type="EMBL" id="QXQ12818.1"/>
    </source>
</evidence>
<comment type="similarity">
    <text evidence="1">Belongs to the LysR transcriptional regulatory family.</text>
</comment>
<reference evidence="7" key="1">
    <citation type="submission" date="2021-07" db="EMBL/GenBank/DDBJ databases">
        <title>Candidatus Kaistella beijingensis sp. nov. isolated from a municipal wastewater treatment plant is involved in sludge foaming.</title>
        <authorList>
            <person name="Song Y."/>
            <person name="Liu S.-J."/>
        </authorList>
    </citation>
    <scope>NUCLEOTIDE SEQUENCE</scope>
    <source>
        <strain evidence="7">DSM 43998</strain>
    </source>
</reference>
<dbReference type="Gene3D" id="3.40.190.290">
    <property type="match status" value="1"/>
</dbReference>
<dbReference type="InterPro" id="IPR000847">
    <property type="entry name" value="LysR_HTH_N"/>
</dbReference>
<proteinExistence type="inferred from homology"/>
<dbReference type="SUPFAM" id="SSF46785">
    <property type="entry name" value="Winged helix' DNA-binding domain"/>
    <property type="match status" value="1"/>
</dbReference>
<dbReference type="PROSITE" id="PS50931">
    <property type="entry name" value="HTH_LYSR"/>
    <property type="match status" value="1"/>
</dbReference>
<dbReference type="Pfam" id="PF03466">
    <property type="entry name" value="LysR_substrate"/>
    <property type="match status" value="1"/>
</dbReference>
<dbReference type="InterPro" id="IPR036390">
    <property type="entry name" value="WH_DNA-bd_sf"/>
</dbReference>
<protein>
    <submittedName>
        <fullName evidence="7">LysR family transcriptional regulator</fullName>
    </submittedName>
</protein>
<dbReference type="SUPFAM" id="SSF53850">
    <property type="entry name" value="Periplasmic binding protein-like II"/>
    <property type="match status" value="1"/>
</dbReference>
<dbReference type="Gene3D" id="1.10.10.10">
    <property type="entry name" value="Winged helix-like DNA-binding domain superfamily/Winged helix DNA-binding domain"/>
    <property type="match status" value="1"/>
</dbReference>
<evidence type="ECO:0000256" key="1">
    <source>
        <dbReference type="ARBA" id="ARBA00009437"/>
    </source>
</evidence>
<evidence type="ECO:0000259" key="6">
    <source>
        <dbReference type="PROSITE" id="PS50931"/>
    </source>
</evidence>
<keyword evidence="3" id="KW-0238">DNA-binding</keyword>
<keyword evidence="2" id="KW-0805">Transcription regulation</keyword>
<gene>
    <name evidence="7" type="ORF">KV203_12875</name>
</gene>
<dbReference type="Proteomes" id="UP000887023">
    <property type="component" value="Chromosome"/>
</dbReference>
<dbReference type="PRINTS" id="PR00039">
    <property type="entry name" value="HTHLYSR"/>
</dbReference>
<dbReference type="Pfam" id="PF00126">
    <property type="entry name" value="HTH_1"/>
    <property type="match status" value="1"/>
</dbReference>
<sequence length="296" mass="31255">MELHQLRYVLAVVDEGTFTSAAQAVRISQSGVSTQIRKLEHELGVHLLDRSARRVALTPEGARLLPFIRAAVAAIDDVTGAADNLRGLVTGSLRVAAVAGLVWPPLVDALAGVRAAHRGIDIQLREGASADLIAQVRDGRCDVAIAAWPAGRRPEGVQTAVVFDDQLVAVVDPAHPWSARAAIEPAELSAEDLVSLPPGTGSRDALDALLLRAGRPTQPRWEVATPAQIESLTARGLGVGVVSETTARDWSGVVALRIDDLEVRSLLGVVWRIRPSHAASALLARLPIPPGVVEPS</sequence>
<dbReference type="InterPro" id="IPR036388">
    <property type="entry name" value="WH-like_DNA-bd_sf"/>
</dbReference>
<evidence type="ECO:0000256" key="4">
    <source>
        <dbReference type="ARBA" id="ARBA00023159"/>
    </source>
</evidence>
<evidence type="ECO:0000256" key="3">
    <source>
        <dbReference type="ARBA" id="ARBA00023125"/>
    </source>
</evidence>
<accession>A0ABX8S4Q3</accession>
<dbReference type="PANTHER" id="PTHR30346:SF30">
    <property type="entry name" value="SMALL NEUTRAL PROTEASE REGULATORY PROTEIN"/>
    <property type="match status" value="1"/>
</dbReference>
<keyword evidence="8" id="KW-1185">Reference proteome</keyword>
<evidence type="ECO:0000256" key="5">
    <source>
        <dbReference type="ARBA" id="ARBA00023163"/>
    </source>
</evidence>
<name>A0ABX8S4Q3_9ACTN</name>
<evidence type="ECO:0000313" key="8">
    <source>
        <dbReference type="Proteomes" id="UP000887023"/>
    </source>
</evidence>
<keyword evidence="4" id="KW-0010">Activator</keyword>
<dbReference type="PANTHER" id="PTHR30346">
    <property type="entry name" value="TRANSCRIPTIONAL DUAL REGULATOR HCAR-RELATED"/>
    <property type="match status" value="1"/>
</dbReference>
<dbReference type="EMBL" id="CP079105">
    <property type="protein sequence ID" value="QXQ12818.1"/>
    <property type="molecule type" value="Genomic_DNA"/>
</dbReference>
<dbReference type="RefSeq" id="WP_066467535.1">
    <property type="nucleotide sequence ID" value="NZ_CBCRUZ010000002.1"/>
</dbReference>
<dbReference type="InterPro" id="IPR005119">
    <property type="entry name" value="LysR_subst-bd"/>
</dbReference>
<keyword evidence="5" id="KW-0804">Transcription</keyword>
<feature type="domain" description="HTH lysR-type" evidence="6">
    <location>
        <begin position="1"/>
        <end position="58"/>
    </location>
</feature>
<organism evidence="7 8">
    <name type="scientific">Skermania pinensis</name>
    <dbReference type="NCBI Taxonomy" id="39122"/>
    <lineage>
        <taxon>Bacteria</taxon>
        <taxon>Bacillati</taxon>
        <taxon>Actinomycetota</taxon>
        <taxon>Actinomycetes</taxon>
        <taxon>Mycobacteriales</taxon>
        <taxon>Gordoniaceae</taxon>
        <taxon>Skermania</taxon>
    </lineage>
</organism>
<evidence type="ECO:0000256" key="2">
    <source>
        <dbReference type="ARBA" id="ARBA00023015"/>
    </source>
</evidence>